<evidence type="ECO:0008006" key="5">
    <source>
        <dbReference type="Google" id="ProtNLM"/>
    </source>
</evidence>
<protein>
    <recommendedName>
        <fullName evidence="5">DUF2946 domain-containing protein</fullName>
    </recommendedName>
</protein>
<sequence>MLQVLQTDSKGKSLSDILDWWADERTFPSFRRRYISLPMRRFIILIAVLGALVSGWLPALSATFDIGGGHTMSGTETAHSLHRGSHEHGSRQSDERKDAAVHPMLCAACFALPAESGPALRKVAPVSAYGAALAQPLAGTVPSPLSPPPRA</sequence>
<feature type="compositionally biased region" description="Basic and acidic residues" evidence="1">
    <location>
        <begin position="84"/>
        <end position="97"/>
    </location>
</feature>
<proteinExistence type="predicted"/>
<keyword evidence="2" id="KW-0812">Transmembrane</keyword>
<organism evidence="3 4">
    <name type="scientific">Phyllobacterium salinisoli</name>
    <dbReference type="NCBI Taxonomy" id="1899321"/>
    <lineage>
        <taxon>Bacteria</taxon>
        <taxon>Pseudomonadati</taxon>
        <taxon>Pseudomonadota</taxon>
        <taxon>Alphaproteobacteria</taxon>
        <taxon>Hyphomicrobiales</taxon>
        <taxon>Phyllobacteriaceae</taxon>
        <taxon>Phyllobacterium</taxon>
    </lineage>
</organism>
<accession>A0A368K822</accession>
<dbReference type="AlphaFoldDB" id="A0A368K822"/>
<feature type="region of interest" description="Disordered" evidence="1">
    <location>
        <begin position="75"/>
        <end position="97"/>
    </location>
</feature>
<evidence type="ECO:0000313" key="4">
    <source>
        <dbReference type="Proteomes" id="UP000253420"/>
    </source>
</evidence>
<evidence type="ECO:0000256" key="1">
    <source>
        <dbReference type="SAM" id="MobiDB-lite"/>
    </source>
</evidence>
<name>A0A368K822_9HYPH</name>
<evidence type="ECO:0000256" key="2">
    <source>
        <dbReference type="SAM" id="Phobius"/>
    </source>
</evidence>
<keyword evidence="2" id="KW-1133">Transmembrane helix</keyword>
<dbReference type="EMBL" id="QOZG01000002">
    <property type="protein sequence ID" value="RCS24623.1"/>
    <property type="molecule type" value="Genomic_DNA"/>
</dbReference>
<reference evidence="3 4" key="1">
    <citation type="submission" date="2018-07" db="EMBL/GenBank/DDBJ databases">
        <title>The draft genome of Phyllobacterium salinisoli.</title>
        <authorList>
            <person name="Liu L."/>
            <person name="Li L."/>
            <person name="Zhang X."/>
            <person name="Liang L."/>
        </authorList>
    </citation>
    <scope>NUCLEOTIDE SEQUENCE [LARGE SCALE GENOMIC DNA]</scope>
    <source>
        <strain evidence="3 4">LLAN61</strain>
    </source>
</reference>
<keyword evidence="4" id="KW-1185">Reference proteome</keyword>
<comment type="caution">
    <text evidence="3">The sequence shown here is derived from an EMBL/GenBank/DDBJ whole genome shotgun (WGS) entry which is preliminary data.</text>
</comment>
<gene>
    <name evidence="3" type="ORF">DUT91_03775</name>
</gene>
<keyword evidence="2" id="KW-0472">Membrane</keyword>
<dbReference type="Proteomes" id="UP000253420">
    <property type="component" value="Unassembled WGS sequence"/>
</dbReference>
<feature type="transmembrane region" description="Helical" evidence="2">
    <location>
        <begin position="42"/>
        <end position="64"/>
    </location>
</feature>
<evidence type="ECO:0000313" key="3">
    <source>
        <dbReference type="EMBL" id="RCS24623.1"/>
    </source>
</evidence>